<evidence type="ECO:0000256" key="1">
    <source>
        <dbReference type="ARBA" id="ARBA00023015"/>
    </source>
</evidence>
<proteinExistence type="predicted"/>
<dbReference type="SUPFAM" id="SSF53807">
    <property type="entry name" value="Helical backbone' metal receptor"/>
    <property type="match status" value="1"/>
</dbReference>
<dbReference type="GO" id="GO:0003700">
    <property type="term" value="F:DNA-binding transcription factor activity"/>
    <property type="evidence" value="ECO:0007669"/>
    <property type="project" value="InterPro"/>
</dbReference>
<dbReference type="SMART" id="SM00342">
    <property type="entry name" value="HTH_ARAC"/>
    <property type="match status" value="1"/>
</dbReference>
<dbReference type="PANTHER" id="PTHR43280:SF28">
    <property type="entry name" value="HTH-TYPE TRANSCRIPTIONAL ACTIVATOR RHAS"/>
    <property type="match status" value="1"/>
</dbReference>
<dbReference type="Pfam" id="PF12833">
    <property type="entry name" value="HTH_18"/>
    <property type="match status" value="1"/>
</dbReference>
<protein>
    <recommendedName>
        <fullName evidence="7">AraC family transcriptional regulator</fullName>
    </recommendedName>
</protein>
<keyword evidence="1" id="KW-0805">Transcription regulation</keyword>
<dbReference type="GO" id="GO:0043565">
    <property type="term" value="F:sequence-specific DNA binding"/>
    <property type="evidence" value="ECO:0007669"/>
    <property type="project" value="InterPro"/>
</dbReference>
<sequence>MTTFLTDILLEIKQARQASSPPSWADGSQPLLSHTLLYAAKGKGELIINGEREKLARDGYYIFSPNTVIELSLRTAAPVELCWVIFDLFRMKERGADQRAYERELEFPVEGLIKLKGSRFKRLLYLLTAEQSGKREGSRFLEQHYLHEMLDSFIAHAAPAAANDLEERLGLTLGYMQTHFREDIRVDKLAEIAQLHPSYYSQVFKKVMNKTPVAFLTDLRMNKAKELLLLTDKPIHDIAGDVGYGDEFYFSRRFKATSGYAPTVYTRNRELKISSLSYAYTDHLFTLGLDICAAQVHRHLPIVTRELELPKHAVDPWEIGRQIFLEAQPDLFICKDNVLAKALKHVNDVAPIVGIPWTTMDIYSHMNELAELTGKQEAARKWLDRHERKAEQIRRSLLRSFTIGTTATICAARQEELRIYGTRNIGHVLYRSLQLLPPAKIREQLAQHAPGTGFNWVSIQPEELAGYEADYLFLAFADEAEHKLLVELLKTNAVWRSFPAVKNDRVYFLDKTKWIVYAPYGIDLQLEEARQLLLSPNRLSL</sequence>
<dbReference type="PROSITE" id="PS01124">
    <property type="entry name" value="HTH_ARAC_FAMILY_2"/>
    <property type="match status" value="1"/>
</dbReference>
<reference evidence="6" key="1">
    <citation type="submission" date="2016-08" db="EMBL/GenBank/DDBJ databases">
        <title>Complete Genome Seqeunce of Paenibacillus sp. BIHB 4019 from tea rhizoplane.</title>
        <authorList>
            <person name="Thakur R."/>
            <person name="Swarnkar M.K."/>
            <person name="Gulati A."/>
        </authorList>
    </citation>
    <scope>NUCLEOTIDE SEQUENCE [LARGE SCALE GENOMIC DNA]</scope>
    <source>
        <strain evidence="6">BIHB4019</strain>
    </source>
</reference>
<accession>A0A1B2DL56</accession>
<dbReference type="EMBL" id="CP016808">
    <property type="protein sequence ID" value="ANY68450.1"/>
    <property type="molecule type" value="Genomic_DNA"/>
</dbReference>
<dbReference type="Gene3D" id="3.40.50.1980">
    <property type="entry name" value="Nitrogenase molybdenum iron protein domain"/>
    <property type="match status" value="1"/>
</dbReference>
<dbReference type="PROSITE" id="PS50983">
    <property type="entry name" value="FE_B12_PBP"/>
    <property type="match status" value="1"/>
</dbReference>
<dbReference type="PANTHER" id="PTHR43280">
    <property type="entry name" value="ARAC-FAMILY TRANSCRIPTIONAL REGULATOR"/>
    <property type="match status" value="1"/>
</dbReference>
<evidence type="ECO:0000259" key="5">
    <source>
        <dbReference type="PROSITE" id="PS50983"/>
    </source>
</evidence>
<evidence type="ECO:0000256" key="2">
    <source>
        <dbReference type="ARBA" id="ARBA00023125"/>
    </source>
</evidence>
<dbReference type="RefSeq" id="WP_099519589.1">
    <property type="nucleotide sequence ID" value="NZ_CP016808.1"/>
</dbReference>
<feature type="domain" description="HTH araC/xylS-type" evidence="4">
    <location>
        <begin position="170"/>
        <end position="268"/>
    </location>
</feature>
<gene>
    <name evidence="6" type="ORF">BBD42_19710</name>
</gene>
<feature type="domain" description="Fe/B12 periplasmic-binding" evidence="5">
    <location>
        <begin position="272"/>
        <end position="537"/>
    </location>
</feature>
<keyword evidence="2" id="KW-0238">DNA-binding</keyword>
<evidence type="ECO:0000313" key="6">
    <source>
        <dbReference type="EMBL" id="ANY68450.1"/>
    </source>
</evidence>
<name>A0A1B2DL56_9BACL</name>
<dbReference type="InterPro" id="IPR009057">
    <property type="entry name" value="Homeodomain-like_sf"/>
</dbReference>
<dbReference type="SUPFAM" id="SSF46689">
    <property type="entry name" value="Homeodomain-like"/>
    <property type="match status" value="2"/>
</dbReference>
<evidence type="ECO:0000256" key="3">
    <source>
        <dbReference type="ARBA" id="ARBA00023163"/>
    </source>
</evidence>
<dbReference type="Pfam" id="PF01497">
    <property type="entry name" value="Peripla_BP_2"/>
    <property type="match status" value="1"/>
</dbReference>
<dbReference type="AlphaFoldDB" id="A0A1B2DL56"/>
<keyword evidence="3" id="KW-0804">Transcription</keyword>
<evidence type="ECO:0000259" key="4">
    <source>
        <dbReference type="PROSITE" id="PS01124"/>
    </source>
</evidence>
<evidence type="ECO:0008006" key="7">
    <source>
        <dbReference type="Google" id="ProtNLM"/>
    </source>
</evidence>
<dbReference type="InterPro" id="IPR002491">
    <property type="entry name" value="ABC_transptr_periplasmic_BD"/>
</dbReference>
<organism evidence="6">
    <name type="scientific">Paenibacillus sp. BIHB 4019</name>
    <dbReference type="NCBI Taxonomy" id="1870819"/>
    <lineage>
        <taxon>Bacteria</taxon>
        <taxon>Bacillati</taxon>
        <taxon>Bacillota</taxon>
        <taxon>Bacilli</taxon>
        <taxon>Bacillales</taxon>
        <taxon>Paenibacillaceae</taxon>
        <taxon>Paenibacillus</taxon>
    </lineage>
</organism>
<dbReference type="Gene3D" id="1.10.10.60">
    <property type="entry name" value="Homeodomain-like"/>
    <property type="match status" value="2"/>
</dbReference>
<dbReference type="InterPro" id="IPR018060">
    <property type="entry name" value="HTH_AraC"/>
</dbReference>